<evidence type="ECO:0000313" key="2">
    <source>
        <dbReference type="EMBL" id="KAH9493372.1"/>
    </source>
</evidence>
<sequence>NLLINQMILTDISLSYCMYRIVVGFFIFSFRVPSSSSSSSLRKWWAGWLCLGSVFCLFTRHEDFFFVPDARHLVSCDEKNFEFSLKKSNSFCPTDGTKCNNHEMNQNDYFNQSDHQ</sequence>
<protein>
    <submittedName>
        <fullName evidence="2">Uncharacterized protein</fullName>
    </submittedName>
</protein>
<keyword evidence="1" id="KW-1133">Transmembrane helix</keyword>
<feature type="transmembrane region" description="Helical" evidence="1">
    <location>
        <begin position="44"/>
        <end position="61"/>
    </location>
</feature>
<comment type="caution">
    <text evidence="2">The sequence shown here is derived from an EMBL/GenBank/DDBJ whole genome shotgun (WGS) entry which is preliminary data.</text>
</comment>
<evidence type="ECO:0000256" key="1">
    <source>
        <dbReference type="SAM" id="Phobius"/>
    </source>
</evidence>
<gene>
    <name evidence="2" type="ORF">DERF_014125</name>
</gene>
<proteinExistence type="predicted"/>
<accession>A0A922HLG3</accession>
<dbReference type="AlphaFoldDB" id="A0A922HLG3"/>
<reference evidence="2" key="2">
    <citation type="journal article" date="2022" name="Res Sq">
        <title>Comparative Genomics Reveals Insights into the Divergent Evolution of Astigmatic Mites and Household Pest Adaptations.</title>
        <authorList>
            <person name="Xiong Q."/>
            <person name="Wan A.T.-Y."/>
            <person name="Liu X.-Y."/>
            <person name="Fung C.S.-H."/>
            <person name="Xiao X."/>
            <person name="Malainual N."/>
            <person name="Hou J."/>
            <person name="Wang L."/>
            <person name="Wang M."/>
            <person name="Yang K."/>
            <person name="Cui Y."/>
            <person name="Leung E."/>
            <person name="Nong W."/>
            <person name="Shin S.-K."/>
            <person name="Au S."/>
            <person name="Jeong K.Y."/>
            <person name="Chew F.T."/>
            <person name="Hui J."/>
            <person name="Leung T.F."/>
            <person name="Tungtrongchitr A."/>
            <person name="Zhong N."/>
            <person name="Liu Z."/>
            <person name="Tsui S."/>
        </authorList>
    </citation>
    <scope>NUCLEOTIDE SEQUENCE</scope>
    <source>
        <strain evidence="2">Derf</strain>
        <tissue evidence="2">Whole organism</tissue>
    </source>
</reference>
<dbReference type="EMBL" id="ASGP02000008">
    <property type="protein sequence ID" value="KAH9493372.1"/>
    <property type="molecule type" value="Genomic_DNA"/>
</dbReference>
<name>A0A922HLG3_DERFA</name>
<keyword evidence="3" id="KW-1185">Reference proteome</keyword>
<keyword evidence="1" id="KW-0812">Transmembrane</keyword>
<dbReference type="Proteomes" id="UP000790347">
    <property type="component" value="Unassembled WGS sequence"/>
</dbReference>
<feature type="non-terminal residue" evidence="2">
    <location>
        <position position="1"/>
    </location>
</feature>
<keyword evidence="1" id="KW-0472">Membrane</keyword>
<evidence type="ECO:0000313" key="3">
    <source>
        <dbReference type="Proteomes" id="UP000790347"/>
    </source>
</evidence>
<organism evidence="2 3">
    <name type="scientific">Dermatophagoides farinae</name>
    <name type="common">American house dust mite</name>
    <dbReference type="NCBI Taxonomy" id="6954"/>
    <lineage>
        <taxon>Eukaryota</taxon>
        <taxon>Metazoa</taxon>
        <taxon>Ecdysozoa</taxon>
        <taxon>Arthropoda</taxon>
        <taxon>Chelicerata</taxon>
        <taxon>Arachnida</taxon>
        <taxon>Acari</taxon>
        <taxon>Acariformes</taxon>
        <taxon>Sarcoptiformes</taxon>
        <taxon>Astigmata</taxon>
        <taxon>Psoroptidia</taxon>
        <taxon>Analgoidea</taxon>
        <taxon>Pyroglyphidae</taxon>
        <taxon>Dermatophagoidinae</taxon>
        <taxon>Dermatophagoides</taxon>
    </lineage>
</organism>
<reference evidence="2" key="1">
    <citation type="submission" date="2013-05" db="EMBL/GenBank/DDBJ databases">
        <authorList>
            <person name="Yim A.K.Y."/>
            <person name="Chan T.F."/>
            <person name="Ji K.M."/>
            <person name="Liu X.Y."/>
            <person name="Zhou J.W."/>
            <person name="Li R.Q."/>
            <person name="Yang K.Y."/>
            <person name="Li J."/>
            <person name="Li M."/>
            <person name="Law P.T.W."/>
            <person name="Wu Y.L."/>
            <person name="Cai Z.L."/>
            <person name="Qin H."/>
            <person name="Bao Y."/>
            <person name="Leung R.K.K."/>
            <person name="Ng P.K.S."/>
            <person name="Zou J."/>
            <person name="Zhong X.J."/>
            <person name="Ran P.X."/>
            <person name="Zhong N.S."/>
            <person name="Liu Z.G."/>
            <person name="Tsui S.K.W."/>
        </authorList>
    </citation>
    <scope>NUCLEOTIDE SEQUENCE</scope>
    <source>
        <strain evidence="2">Derf</strain>
        <tissue evidence="2">Whole organism</tissue>
    </source>
</reference>
<feature type="transmembrane region" description="Helical" evidence="1">
    <location>
        <begin position="12"/>
        <end position="32"/>
    </location>
</feature>